<evidence type="ECO:0000256" key="3">
    <source>
        <dbReference type="ARBA" id="ARBA00008281"/>
    </source>
</evidence>
<evidence type="ECO:0000256" key="6">
    <source>
        <dbReference type="ARBA" id="ARBA00022692"/>
    </source>
</evidence>
<sequence>MSEEEEPKKKSGLGTILTFGVIGLVMMGVGIGAGYFLFGGQSNSPEQLAAAIIERNDGALTAEVEEDASDETEGEIPERQSKDSARDDVFQTLYYEIPGTMTTNLKDSRRFLQIGVGISTQYDEVILQNVEANLLAIKAAILATLSDYGEADVVGREARNALSEDLKATINAELEALEGFGGVEGVLLTSFVMQ</sequence>
<dbReference type="STRING" id="391626.OAN307_c29550"/>
<dbReference type="KEGG" id="oat:OAN307_c29550"/>
<keyword evidence="6" id="KW-0812">Transmembrane</keyword>
<keyword evidence="4" id="KW-1003">Cell membrane</keyword>
<dbReference type="GO" id="GO:0005886">
    <property type="term" value="C:plasma membrane"/>
    <property type="evidence" value="ECO:0007669"/>
    <property type="project" value="UniProtKB-SubCell"/>
</dbReference>
<keyword evidence="10" id="KW-0997">Cell inner membrane</keyword>
<keyword evidence="9 10" id="KW-0472">Membrane</keyword>
<dbReference type="GO" id="GO:0006935">
    <property type="term" value="P:chemotaxis"/>
    <property type="evidence" value="ECO:0007669"/>
    <property type="project" value="UniProtKB-KW"/>
</dbReference>
<keyword evidence="12" id="KW-0282">Flagellum</keyword>
<dbReference type="InterPro" id="IPR005503">
    <property type="entry name" value="FliL"/>
</dbReference>
<evidence type="ECO:0000256" key="7">
    <source>
        <dbReference type="ARBA" id="ARBA00022779"/>
    </source>
</evidence>
<comment type="function">
    <text evidence="1 10">Controls the rotational direction of flagella during chemotaxis.</text>
</comment>
<accession>M9RFD2</accession>
<evidence type="ECO:0000256" key="1">
    <source>
        <dbReference type="ARBA" id="ARBA00002254"/>
    </source>
</evidence>
<dbReference type="EMBL" id="CP003740">
    <property type="protein sequence ID" value="AGI68505.1"/>
    <property type="molecule type" value="Genomic_DNA"/>
</dbReference>
<evidence type="ECO:0000256" key="9">
    <source>
        <dbReference type="ARBA" id="ARBA00023136"/>
    </source>
</evidence>
<keyword evidence="8" id="KW-1133">Transmembrane helix</keyword>
<dbReference type="AlphaFoldDB" id="M9RFD2"/>
<dbReference type="RefSeq" id="WP_015500494.1">
    <property type="nucleotide sequence ID" value="NC_020911.1"/>
</dbReference>
<evidence type="ECO:0000256" key="8">
    <source>
        <dbReference type="ARBA" id="ARBA00022989"/>
    </source>
</evidence>
<keyword evidence="13" id="KW-1185">Reference proteome</keyword>
<dbReference type="eggNOG" id="COG1580">
    <property type="taxonomic scope" value="Bacteria"/>
</dbReference>
<name>M9RFD2_9RHOB</name>
<dbReference type="PANTHER" id="PTHR35091:SF2">
    <property type="entry name" value="FLAGELLAR PROTEIN FLIL"/>
    <property type="match status" value="1"/>
</dbReference>
<evidence type="ECO:0000256" key="10">
    <source>
        <dbReference type="RuleBase" id="RU364125"/>
    </source>
</evidence>
<gene>
    <name evidence="12" type="ORF">OAN307_c29550</name>
</gene>
<evidence type="ECO:0000313" key="12">
    <source>
        <dbReference type="EMBL" id="AGI68505.1"/>
    </source>
</evidence>
<proteinExistence type="inferred from homology"/>
<dbReference type="OrthoDB" id="7058946at2"/>
<keyword evidence="12" id="KW-0969">Cilium</keyword>
<keyword evidence="12" id="KW-0966">Cell projection</keyword>
<dbReference type="Proteomes" id="UP000005307">
    <property type="component" value="Chromosome"/>
</dbReference>
<keyword evidence="5 10" id="KW-0145">Chemotaxis</keyword>
<dbReference type="GO" id="GO:0009425">
    <property type="term" value="C:bacterial-type flagellum basal body"/>
    <property type="evidence" value="ECO:0007669"/>
    <property type="project" value="InterPro"/>
</dbReference>
<dbReference type="Pfam" id="PF03748">
    <property type="entry name" value="FliL"/>
    <property type="match status" value="1"/>
</dbReference>
<comment type="subcellular location">
    <subcellularLocation>
        <location evidence="10">Cell inner membrane</location>
    </subcellularLocation>
    <subcellularLocation>
        <location evidence="2">Cell membrane</location>
        <topology evidence="2">Single-pass membrane protein</topology>
    </subcellularLocation>
</comment>
<feature type="compositionally biased region" description="Acidic residues" evidence="11">
    <location>
        <begin position="64"/>
        <end position="75"/>
    </location>
</feature>
<keyword evidence="7 10" id="KW-0283">Flagellar rotation</keyword>
<evidence type="ECO:0000256" key="4">
    <source>
        <dbReference type="ARBA" id="ARBA00022475"/>
    </source>
</evidence>
<evidence type="ECO:0000256" key="2">
    <source>
        <dbReference type="ARBA" id="ARBA00004162"/>
    </source>
</evidence>
<evidence type="ECO:0000256" key="5">
    <source>
        <dbReference type="ARBA" id="ARBA00022500"/>
    </source>
</evidence>
<protein>
    <recommendedName>
        <fullName evidence="10">Flagellar protein FliL</fullName>
    </recommendedName>
</protein>
<dbReference type="HOGENOM" id="CLU_099018_1_0_5"/>
<reference evidence="12 13" key="1">
    <citation type="journal article" date="2013" name="PLoS ONE">
        <title>Poles Apart: Arctic and Antarctic Octadecabacter strains Share High Genome Plasticity and a New Type of Xanthorhodopsin.</title>
        <authorList>
            <person name="Vollmers J."/>
            <person name="Voget S."/>
            <person name="Dietrich S."/>
            <person name="Gollnow K."/>
            <person name="Smits M."/>
            <person name="Meyer K."/>
            <person name="Brinkhoff T."/>
            <person name="Simon M."/>
            <person name="Daniel R."/>
        </authorList>
    </citation>
    <scope>NUCLEOTIDE SEQUENCE [LARGE SCALE GENOMIC DNA]</scope>
    <source>
        <strain evidence="12 13">307</strain>
    </source>
</reference>
<evidence type="ECO:0000256" key="11">
    <source>
        <dbReference type="SAM" id="MobiDB-lite"/>
    </source>
</evidence>
<dbReference type="PANTHER" id="PTHR35091">
    <property type="entry name" value="FLAGELLAR PROTEIN FLIL"/>
    <property type="match status" value="1"/>
</dbReference>
<comment type="similarity">
    <text evidence="3 10">Belongs to the FliL family.</text>
</comment>
<organism evidence="12 13">
    <name type="scientific">Octadecabacter antarcticus 307</name>
    <dbReference type="NCBI Taxonomy" id="391626"/>
    <lineage>
        <taxon>Bacteria</taxon>
        <taxon>Pseudomonadati</taxon>
        <taxon>Pseudomonadota</taxon>
        <taxon>Alphaproteobacteria</taxon>
        <taxon>Rhodobacterales</taxon>
        <taxon>Roseobacteraceae</taxon>
        <taxon>Octadecabacter</taxon>
    </lineage>
</organism>
<feature type="region of interest" description="Disordered" evidence="11">
    <location>
        <begin position="64"/>
        <end position="84"/>
    </location>
</feature>
<evidence type="ECO:0000313" key="13">
    <source>
        <dbReference type="Proteomes" id="UP000005307"/>
    </source>
</evidence>
<dbReference type="GO" id="GO:0071978">
    <property type="term" value="P:bacterial-type flagellum-dependent swarming motility"/>
    <property type="evidence" value="ECO:0007669"/>
    <property type="project" value="TreeGrafter"/>
</dbReference>